<accession>A0A388KVX6</accession>
<evidence type="ECO:0000256" key="1">
    <source>
        <dbReference type="SAM" id="MobiDB-lite"/>
    </source>
</evidence>
<feature type="compositionally biased region" description="Polar residues" evidence="1">
    <location>
        <begin position="423"/>
        <end position="435"/>
    </location>
</feature>
<sequence>MMTMMTWYSGDDLDDDVDDGQVTTSKQGGSGGFEPLRYQCNEPEAEDFVIQAFRKPLYGDRFLEVSYDYIYGKGRIEILIGATGNISLAEQLYLRSFADEEMAKCMAYISKIDPMASFDISYVVPESMATQDGLLPSGLCIGTTELGEDFARLDLDEDFSDAQTEWLRDHAVTVQFHQEVGNLSNNIKKQLSRVYENSWYDNGDIDLDTKRGRYQNEGKNLATYVASTKEIADWLRQEGGVALELKGKSYDIWFIPWMDLAEMKFLKSTGKPKIFWIRCLNVPLQLMAALHIAVEQNFGKVVKLHPFEEFSDEPEPGNVRFDLDPLAELRVKRKIIVGIPKKGEYHIEVISAATPWCNTCRMHYHTKTNACCLAKESDPFVDPPTKESLPLPPFSGFVPMGQTVSTSGWNRYQKQAVRKTEGAAQSPSFGMSGTKNDPKELTKGIQHGKLREKIPVSKSGKTSQMSKTSTGQKEVSKSPVRSLSGSSEKSMNSDKMKEDHKSPVNKINIDAADADASRALEDLRRVSSAKTTKGPSSSPLKRSRILPDPGSREHSRKGTEESSSSSSRDTSRESLEKRGSYRKTSAALSVAGPIRSLTKEQMAVPRLLVPIILVAGADQVVFLTRTDDSGTVSIPSTPIGMNDCLTEPFILRKVKGLVHEGLPARMIPNLNMGIHTVERNNEPSARLYMACIEGKIDDTQILNIEWAGFTWTPLIHLSSANNESLNWIRITEEISATATAEWLQNASQKGVLLGPPFLSYLRLPWDSTVNKSKGSA</sequence>
<gene>
    <name evidence="2" type="ORF">CBR_g17843</name>
</gene>
<feature type="compositionally biased region" description="Polar residues" evidence="1">
    <location>
        <begin position="528"/>
        <end position="540"/>
    </location>
</feature>
<dbReference type="EMBL" id="BFEA01000197">
    <property type="protein sequence ID" value="GBG74132.1"/>
    <property type="molecule type" value="Genomic_DNA"/>
</dbReference>
<feature type="region of interest" description="Disordered" evidence="1">
    <location>
        <begin position="523"/>
        <end position="586"/>
    </location>
</feature>
<protein>
    <submittedName>
        <fullName evidence="2">Uncharacterized protein</fullName>
    </submittedName>
</protein>
<dbReference type="Gramene" id="GBG74132">
    <property type="protein sequence ID" value="GBG74132"/>
    <property type="gene ID" value="CBR_g17843"/>
</dbReference>
<feature type="compositionally biased region" description="Basic and acidic residues" evidence="1">
    <location>
        <begin position="550"/>
        <end position="560"/>
    </location>
</feature>
<dbReference type="Proteomes" id="UP000265515">
    <property type="component" value="Unassembled WGS sequence"/>
</dbReference>
<feature type="region of interest" description="Disordered" evidence="1">
    <location>
        <begin position="415"/>
        <end position="510"/>
    </location>
</feature>
<proteinExistence type="predicted"/>
<name>A0A388KVX6_CHABU</name>
<evidence type="ECO:0000313" key="2">
    <source>
        <dbReference type="EMBL" id="GBG74132.1"/>
    </source>
</evidence>
<dbReference type="OrthoDB" id="1845386at2759"/>
<organism evidence="2 3">
    <name type="scientific">Chara braunii</name>
    <name type="common">Braun's stonewort</name>
    <dbReference type="NCBI Taxonomy" id="69332"/>
    <lineage>
        <taxon>Eukaryota</taxon>
        <taxon>Viridiplantae</taxon>
        <taxon>Streptophyta</taxon>
        <taxon>Charophyceae</taxon>
        <taxon>Charales</taxon>
        <taxon>Characeae</taxon>
        <taxon>Chara</taxon>
    </lineage>
</organism>
<feature type="compositionally biased region" description="Basic and acidic residues" evidence="1">
    <location>
        <begin position="569"/>
        <end position="579"/>
    </location>
</feature>
<evidence type="ECO:0000313" key="3">
    <source>
        <dbReference type="Proteomes" id="UP000265515"/>
    </source>
</evidence>
<feature type="compositionally biased region" description="Basic and acidic residues" evidence="1">
    <location>
        <begin position="491"/>
        <end position="502"/>
    </location>
</feature>
<keyword evidence="3" id="KW-1185">Reference proteome</keyword>
<dbReference type="AlphaFoldDB" id="A0A388KVX6"/>
<reference evidence="2 3" key="1">
    <citation type="journal article" date="2018" name="Cell">
        <title>The Chara Genome: Secondary Complexity and Implications for Plant Terrestrialization.</title>
        <authorList>
            <person name="Nishiyama T."/>
            <person name="Sakayama H."/>
            <person name="Vries J.D."/>
            <person name="Buschmann H."/>
            <person name="Saint-Marcoux D."/>
            <person name="Ullrich K.K."/>
            <person name="Haas F.B."/>
            <person name="Vanderstraeten L."/>
            <person name="Becker D."/>
            <person name="Lang D."/>
            <person name="Vosolsobe S."/>
            <person name="Rombauts S."/>
            <person name="Wilhelmsson P.K.I."/>
            <person name="Janitza P."/>
            <person name="Kern R."/>
            <person name="Heyl A."/>
            <person name="Rumpler F."/>
            <person name="Villalobos L.I.A.C."/>
            <person name="Clay J.M."/>
            <person name="Skokan R."/>
            <person name="Toyoda A."/>
            <person name="Suzuki Y."/>
            <person name="Kagoshima H."/>
            <person name="Schijlen E."/>
            <person name="Tajeshwar N."/>
            <person name="Catarino B."/>
            <person name="Hetherington A.J."/>
            <person name="Saltykova A."/>
            <person name="Bonnot C."/>
            <person name="Breuninger H."/>
            <person name="Symeonidi A."/>
            <person name="Radhakrishnan G.V."/>
            <person name="Van Nieuwerburgh F."/>
            <person name="Deforce D."/>
            <person name="Chang C."/>
            <person name="Karol K.G."/>
            <person name="Hedrich R."/>
            <person name="Ulvskov P."/>
            <person name="Glockner G."/>
            <person name="Delwiche C.F."/>
            <person name="Petrasek J."/>
            <person name="Van de Peer Y."/>
            <person name="Friml J."/>
            <person name="Beilby M."/>
            <person name="Dolan L."/>
            <person name="Kohara Y."/>
            <person name="Sugano S."/>
            <person name="Fujiyama A."/>
            <person name="Delaux P.-M."/>
            <person name="Quint M."/>
            <person name="TheiBen G."/>
            <person name="Hagemann M."/>
            <person name="Harholt J."/>
            <person name="Dunand C."/>
            <person name="Zachgo S."/>
            <person name="Langdale J."/>
            <person name="Maumus F."/>
            <person name="Straeten D.V.D."/>
            <person name="Gould S.B."/>
            <person name="Rensing S.A."/>
        </authorList>
    </citation>
    <scope>NUCLEOTIDE SEQUENCE [LARGE SCALE GENOMIC DNA]</scope>
    <source>
        <strain evidence="2 3">S276</strain>
    </source>
</reference>
<feature type="region of interest" description="Disordered" evidence="1">
    <location>
        <begin position="15"/>
        <end position="35"/>
    </location>
</feature>
<comment type="caution">
    <text evidence="2">The sequence shown here is derived from an EMBL/GenBank/DDBJ whole genome shotgun (WGS) entry which is preliminary data.</text>
</comment>
<feature type="compositionally biased region" description="Polar residues" evidence="1">
    <location>
        <begin position="459"/>
        <end position="490"/>
    </location>
</feature>